<evidence type="ECO:0000313" key="1">
    <source>
        <dbReference type="EMBL" id="EKM53766.1"/>
    </source>
</evidence>
<dbReference type="Proteomes" id="UP000008370">
    <property type="component" value="Unassembled WGS sequence"/>
</dbReference>
<keyword evidence="2" id="KW-1185">Reference proteome</keyword>
<dbReference type="AlphaFoldDB" id="K5UUS8"/>
<accession>K5UUS8</accession>
<dbReference type="HOGENOM" id="CLU_2997189_0_0_1"/>
<dbReference type="KEGG" id="pco:PHACADRAFT_260260"/>
<dbReference type="InParanoid" id="K5UUS8"/>
<dbReference type="GeneID" id="18917681"/>
<name>K5UUS8_PHACS</name>
<proteinExistence type="predicted"/>
<dbReference type="EMBL" id="JH930474">
    <property type="protein sequence ID" value="EKM53766.1"/>
    <property type="molecule type" value="Genomic_DNA"/>
</dbReference>
<organism evidence="1 2">
    <name type="scientific">Phanerochaete carnosa (strain HHB-10118-sp)</name>
    <name type="common">White-rot fungus</name>
    <name type="synonym">Peniophora carnosa</name>
    <dbReference type="NCBI Taxonomy" id="650164"/>
    <lineage>
        <taxon>Eukaryota</taxon>
        <taxon>Fungi</taxon>
        <taxon>Dikarya</taxon>
        <taxon>Basidiomycota</taxon>
        <taxon>Agaricomycotina</taxon>
        <taxon>Agaricomycetes</taxon>
        <taxon>Polyporales</taxon>
        <taxon>Phanerochaetaceae</taxon>
        <taxon>Phanerochaete</taxon>
    </lineage>
</organism>
<gene>
    <name evidence="1" type="ORF">PHACADRAFT_260260</name>
</gene>
<evidence type="ECO:0000313" key="2">
    <source>
        <dbReference type="Proteomes" id="UP000008370"/>
    </source>
</evidence>
<dbReference type="RefSeq" id="XP_007398444.1">
    <property type="nucleotide sequence ID" value="XM_007398382.1"/>
</dbReference>
<protein>
    <submittedName>
        <fullName evidence="1">Uncharacterized protein</fullName>
    </submittedName>
</protein>
<sequence length="57" mass="6491">MSKGTLHRWNPACRKLYSPVCRPSDHQLLQGGPDTAQQIGDLLHCSWGTCRRTTQKR</sequence>
<reference evidence="1 2" key="1">
    <citation type="journal article" date="2012" name="BMC Genomics">
        <title>Comparative genomics of the white-rot fungi, Phanerochaete carnosa and P. chrysosporium, to elucidate the genetic basis of the distinct wood types they colonize.</title>
        <authorList>
            <person name="Suzuki H."/>
            <person name="MacDonald J."/>
            <person name="Syed K."/>
            <person name="Salamov A."/>
            <person name="Hori C."/>
            <person name="Aerts A."/>
            <person name="Henrissat B."/>
            <person name="Wiebenga A."/>
            <person name="vanKuyk P.A."/>
            <person name="Barry K."/>
            <person name="Lindquist E."/>
            <person name="LaButti K."/>
            <person name="Lapidus A."/>
            <person name="Lucas S."/>
            <person name="Coutinho P."/>
            <person name="Gong Y."/>
            <person name="Samejima M."/>
            <person name="Mahadevan R."/>
            <person name="Abou-Zaid M."/>
            <person name="de Vries R.P."/>
            <person name="Igarashi K."/>
            <person name="Yadav J.S."/>
            <person name="Grigoriev I.V."/>
            <person name="Master E.R."/>
        </authorList>
    </citation>
    <scope>NUCLEOTIDE SEQUENCE [LARGE SCALE GENOMIC DNA]</scope>
    <source>
        <strain evidence="1 2">HHB-10118-sp</strain>
    </source>
</reference>